<protein>
    <submittedName>
        <fullName evidence="1">Uncharacterized protein</fullName>
    </submittedName>
</protein>
<proteinExistence type="predicted"/>
<gene>
    <name evidence="1" type="ORF">Acy02nite_37650</name>
</gene>
<evidence type="ECO:0000313" key="1">
    <source>
        <dbReference type="EMBL" id="GID65884.1"/>
    </source>
</evidence>
<organism evidence="1 2">
    <name type="scientific">Actinoplanes cyaneus</name>
    <dbReference type="NCBI Taxonomy" id="52696"/>
    <lineage>
        <taxon>Bacteria</taxon>
        <taxon>Bacillati</taxon>
        <taxon>Actinomycetota</taxon>
        <taxon>Actinomycetes</taxon>
        <taxon>Micromonosporales</taxon>
        <taxon>Micromonosporaceae</taxon>
        <taxon>Actinoplanes</taxon>
    </lineage>
</organism>
<name>A0A919M7X6_9ACTN</name>
<keyword evidence="2" id="KW-1185">Reference proteome</keyword>
<sequence>MREQHRGRRQPVLRENLVQLIEHTDAGVDDHALLARARGHHITVGAESLRRKAGDEHWPVPLREIHRKTGANRNEPSWAAAHHFLRRYPYTLSGVWRAAPLDMHREGQR</sequence>
<comment type="caution">
    <text evidence="1">The sequence shown here is derived from an EMBL/GenBank/DDBJ whole genome shotgun (WGS) entry which is preliminary data.</text>
</comment>
<accession>A0A919M7X6</accession>
<dbReference type="EMBL" id="BOMH01000028">
    <property type="protein sequence ID" value="GID65884.1"/>
    <property type="molecule type" value="Genomic_DNA"/>
</dbReference>
<evidence type="ECO:0000313" key="2">
    <source>
        <dbReference type="Proteomes" id="UP000619479"/>
    </source>
</evidence>
<dbReference type="Proteomes" id="UP000619479">
    <property type="component" value="Unassembled WGS sequence"/>
</dbReference>
<reference evidence="1" key="1">
    <citation type="submission" date="2021-01" db="EMBL/GenBank/DDBJ databases">
        <title>Whole genome shotgun sequence of Actinoplanes cyaneus NBRC 14990.</title>
        <authorList>
            <person name="Komaki H."/>
            <person name="Tamura T."/>
        </authorList>
    </citation>
    <scope>NUCLEOTIDE SEQUENCE</scope>
    <source>
        <strain evidence="1">NBRC 14990</strain>
    </source>
</reference>
<dbReference type="AlphaFoldDB" id="A0A919M7X6"/>